<name>A0ACA9PIS9_9GLOM</name>
<feature type="non-terminal residue" evidence="1">
    <location>
        <position position="173"/>
    </location>
</feature>
<dbReference type="Proteomes" id="UP000789920">
    <property type="component" value="Unassembled WGS sequence"/>
</dbReference>
<feature type="non-terminal residue" evidence="1">
    <location>
        <position position="1"/>
    </location>
</feature>
<comment type="caution">
    <text evidence="1">The sequence shown here is derived from an EMBL/GenBank/DDBJ whole genome shotgun (WGS) entry which is preliminary data.</text>
</comment>
<keyword evidence="2" id="KW-1185">Reference proteome</keyword>
<evidence type="ECO:0000313" key="1">
    <source>
        <dbReference type="EMBL" id="CAG8711182.1"/>
    </source>
</evidence>
<dbReference type="EMBL" id="CAJVQC010020986">
    <property type="protein sequence ID" value="CAG8711182.1"/>
    <property type="molecule type" value="Genomic_DNA"/>
</dbReference>
<reference evidence="1" key="1">
    <citation type="submission" date="2021-06" db="EMBL/GenBank/DDBJ databases">
        <authorList>
            <person name="Kallberg Y."/>
            <person name="Tangrot J."/>
            <person name="Rosling A."/>
        </authorList>
    </citation>
    <scope>NUCLEOTIDE SEQUENCE</scope>
    <source>
        <strain evidence="1">MA461A</strain>
    </source>
</reference>
<gene>
    <name evidence="1" type="ORF">RPERSI_LOCUS10551</name>
</gene>
<protein>
    <submittedName>
        <fullName evidence="1">24206_t:CDS:1</fullName>
    </submittedName>
</protein>
<accession>A0ACA9PIS9</accession>
<sequence length="173" mass="20506">VRLLMKFHEPVQNFRYLVFSRVHCLGISSEYALATITKQKKNYCFLDTGNHSRRSRFRYPNFVIRDVNERITSSRLSGESTGEFLMRVYYENYCVWILVTTPGVLDSVALPFISPFFSVGVAISLKSLSFYWCSSHLYWYFSRHLPRRLLVFYRYNPLLASRRLMARLTVELE</sequence>
<proteinExistence type="predicted"/>
<evidence type="ECO:0000313" key="2">
    <source>
        <dbReference type="Proteomes" id="UP000789920"/>
    </source>
</evidence>
<organism evidence="1 2">
    <name type="scientific">Racocetra persica</name>
    <dbReference type="NCBI Taxonomy" id="160502"/>
    <lineage>
        <taxon>Eukaryota</taxon>
        <taxon>Fungi</taxon>
        <taxon>Fungi incertae sedis</taxon>
        <taxon>Mucoromycota</taxon>
        <taxon>Glomeromycotina</taxon>
        <taxon>Glomeromycetes</taxon>
        <taxon>Diversisporales</taxon>
        <taxon>Gigasporaceae</taxon>
        <taxon>Racocetra</taxon>
    </lineage>
</organism>